<keyword evidence="2 4" id="KW-0378">Hydrolase</keyword>
<reference evidence="4 5" key="1">
    <citation type="journal article" date="2019" name="Int. J. Syst. Evol. Microbiol.">
        <title>The Global Catalogue of Microorganisms (GCM) 10K type strain sequencing project: providing services to taxonomists for standard genome sequencing and annotation.</title>
        <authorList>
            <consortium name="The Broad Institute Genomics Platform"/>
            <consortium name="The Broad Institute Genome Sequencing Center for Infectious Disease"/>
            <person name="Wu L."/>
            <person name="Ma J."/>
        </authorList>
    </citation>
    <scope>NUCLEOTIDE SEQUENCE [LARGE SCALE GENOMIC DNA]</scope>
    <source>
        <strain evidence="4 5">CGMCC 1.12562</strain>
    </source>
</reference>
<dbReference type="EC" id="3.1.2.-" evidence="4"/>
<dbReference type="InterPro" id="IPR050563">
    <property type="entry name" value="4-hydroxybenzoyl-CoA_TE"/>
</dbReference>
<comment type="similarity">
    <text evidence="1">Belongs to the 4-hydroxybenzoyl-CoA thioesterase family.</text>
</comment>
<dbReference type="GO" id="GO:0016787">
    <property type="term" value="F:hydrolase activity"/>
    <property type="evidence" value="ECO:0007669"/>
    <property type="project" value="UniProtKB-KW"/>
</dbReference>
<accession>A0ABD5NCA8</accession>
<dbReference type="InterPro" id="IPR029069">
    <property type="entry name" value="HotDog_dom_sf"/>
</dbReference>
<dbReference type="Gene3D" id="3.10.129.10">
    <property type="entry name" value="Hotdog Thioesterase"/>
    <property type="match status" value="1"/>
</dbReference>
<dbReference type="Pfam" id="PF13279">
    <property type="entry name" value="4HBT_2"/>
    <property type="match status" value="1"/>
</dbReference>
<gene>
    <name evidence="4" type="ORF">ACFOKC_03585</name>
</gene>
<protein>
    <submittedName>
        <fullName evidence="4">Acyl-CoA thioesterase</fullName>
        <ecNumber evidence="4">3.1.2.-</ecNumber>
    </submittedName>
</protein>
<proteinExistence type="inferred from homology"/>
<evidence type="ECO:0000256" key="3">
    <source>
        <dbReference type="SAM" id="MobiDB-lite"/>
    </source>
</evidence>
<dbReference type="AlphaFoldDB" id="A0ABD5NCA8"/>
<evidence type="ECO:0000256" key="2">
    <source>
        <dbReference type="ARBA" id="ARBA00022801"/>
    </source>
</evidence>
<dbReference type="GeneID" id="69117283"/>
<dbReference type="EMBL" id="JBHRWN010000002">
    <property type="protein sequence ID" value="MFC3476801.1"/>
    <property type="molecule type" value="Genomic_DNA"/>
</dbReference>
<dbReference type="SUPFAM" id="SSF54637">
    <property type="entry name" value="Thioesterase/thiol ester dehydrase-isomerase"/>
    <property type="match status" value="1"/>
</dbReference>
<organism evidence="4 5">
    <name type="scientific">Halobacterium litoreum</name>
    <dbReference type="NCBI Taxonomy" id="2039234"/>
    <lineage>
        <taxon>Archaea</taxon>
        <taxon>Methanobacteriati</taxon>
        <taxon>Methanobacteriota</taxon>
        <taxon>Stenosarchaea group</taxon>
        <taxon>Halobacteria</taxon>
        <taxon>Halobacteriales</taxon>
        <taxon>Halobacteriaceae</taxon>
        <taxon>Halobacterium</taxon>
    </lineage>
</organism>
<name>A0ABD5NCA8_9EURY</name>
<dbReference type="Proteomes" id="UP001595660">
    <property type="component" value="Unassembled WGS sequence"/>
</dbReference>
<evidence type="ECO:0000313" key="4">
    <source>
        <dbReference type="EMBL" id="MFC3476801.1"/>
    </source>
</evidence>
<sequence>MTEFSYTESVDVRYQDHDTMGHVNNAVYVTYMEEARFAYLTEGVGIPADELGMVVANLTVDFRRPVEYARDVEVGVSVTDVGDSSFTMAYEVRDDEGVAVEGESVQVALDPETKETRPVPESWRTAFDELEG</sequence>
<evidence type="ECO:0000256" key="1">
    <source>
        <dbReference type="ARBA" id="ARBA00005953"/>
    </source>
</evidence>
<keyword evidence="5" id="KW-1185">Reference proteome</keyword>
<feature type="region of interest" description="Disordered" evidence="3">
    <location>
        <begin position="110"/>
        <end position="132"/>
    </location>
</feature>
<dbReference type="PANTHER" id="PTHR31793">
    <property type="entry name" value="4-HYDROXYBENZOYL-COA THIOESTERASE FAMILY MEMBER"/>
    <property type="match status" value="1"/>
</dbReference>
<dbReference type="RefSeq" id="WP_232572058.1">
    <property type="nucleotide sequence ID" value="NZ_CP089466.1"/>
</dbReference>
<comment type="caution">
    <text evidence="4">The sequence shown here is derived from an EMBL/GenBank/DDBJ whole genome shotgun (WGS) entry which is preliminary data.</text>
</comment>
<dbReference type="CDD" id="cd00586">
    <property type="entry name" value="4HBT"/>
    <property type="match status" value="1"/>
</dbReference>
<evidence type="ECO:0000313" key="5">
    <source>
        <dbReference type="Proteomes" id="UP001595660"/>
    </source>
</evidence>
<dbReference type="PANTHER" id="PTHR31793:SF27">
    <property type="entry name" value="NOVEL THIOESTERASE SUPERFAMILY DOMAIN AND SAPOSIN A-TYPE DOMAIN CONTAINING PROTEIN (0610012H03RIK)"/>
    <property type="match status" value="1"/>
</dbReference>